<evidence type="ECO:0000313" key="4">
    <source>
        <dbReference type="Proteomes" id="UP000006469"/>
    </source>
</evidence>
<dbReference type="GeneID" id="40158165"/>
<protein>
    <submittedName>
        <fullName evidence="3">Transcription elongation protein SprT</fullName>
    </submittedName>
</protein>
<organism evidence="2 4">
    <name type="scientific">Haloferax mediterranei (strain ATCC 33500 / DSM 1411 / JCM 8866 / NBRC 14739 / NCIMB 2177 / R-4)</name>
    <name type="common">Halobacterium mediterranei</name>
    <dbReference type="NCBI Taxonomy" id="523841"/>
    <lineage>
        <taxon>Archaea</taxon>
        <taxon>Methanobacteriati</taxon>
        <taxon>Methanobacteriota</taxon>
        <taxon>Stenosarchaea group</taxon>
        <taxon>Halobacteria</taxon>
        <taxon>Halobacteriales</taxon>
        <taxon>Haloferacaceae</taxon>
        <taxon>Haloferax</taxon>
    </lineage>
</organism>
<dbReference type="EMBL" id="CP007554">
    <property type="protein sequence ID" value="AHZ24624.1"/>
    <property type="molecule type" value="Genomic_DNA"/>
</dbReference>
<proteinExistence type="predicted"/>
<reference evidence="2" key="1">
    <citation type="journal article" date="2012" name="Appl. Environ. Microbiol.">
        <title>Identification of the haloarchaeal phasin (PhaP) that functions in polyhydroxyalkanoate accumulation and granule formation in Haloferax mediterranei.</title>
        <authorList>
            <person name="Cai S."/>
            <person name="Cai L."/>
            <person name="Liu H."/>
            <person name="Liu X."/>
            <person name="Han J."/>
            <person name="Zhou J."/>
            <person name="Xiang H."/>
        </authorList>
    </citation>
    <scope>NUCLEOTIDE SEQUENCE</scope>
    <source>
        <strain evidence="2">CGMCC 1.2087</strain>
    </source>
</reference>
<evidence type="ECO:0000313" key="2">
    <source>
        <dbReference type="EMBL" id="AFK21278.2"/>
    </source>
</evidence>
<dbReference type="GO" id="GO:0006950">
    <property type="term" value="P:response to stress"/>
    <property type="evidence" value="ECO:0007669"/>
    <property type="project" value="UniProtKB-ARBA"/>
</dbReference>
<dbReference type="HOGENOM" id="CLU_120785_0_0_2"/>
<geneLocation type="plasmid" evidence="3 5">
    <name>HMPLAS1</name>
</geneLocation>
<evidence type="ECO:0000259" key="1">
    <source>
        <dbReference type="Pfam" id="PF10263"/>
    </source>
</evidence>
<reference evidence="3 5" key="3">
    <citation type="submission" date="2014-04" db="EMBL/GenBank/DDBJ databases">
        <title>Transcriptional profiles of Haloferax mediterranei on the basis of nitrogen availability.</title>
        <authorList>
            <person name="Bautista V."/>
        </authorList>
    </citation>
    <scope>NUCLEOTIDE SEQUENCE [LARGE SCALE GENOMIC DNA]</scope>
    <source>
        <strain evidence="3">ATCC 33500</strain>
        <strain evidence="5">ATCC 33500 / DSM 1411 / JCM 8866 / NBRC 14739 / NCIMB 2177 / R-4</strain>
        <plasmid evidence="3">HMPLAS1</plasmid>
        <plasmid evidence="5">Plasmid HMPLAS1</plasmid>
    </source>
</reference>
<evidence type="ECO:0000313" key="5">
    <source>
        <dbReference type="Proteomes" id="UP000027075"/>
    </source>
</evidence>
<name>I3RAL8_HALMT</name>
<dbReference type="KEGG" id="hme:HFX_6154"/>
<reference evidence="2" key="4">
    <citation type="submission" date="2014-05" db="EMBL/GenBank/DDBJ databases">
        <authorList>
            <person name="Wang L."/>
            <person name="Yang H."/>
            <person name="Xiang H."/>
        </authorList>
    </citation>
    <scope>NUCLEOTIDE SEQUENCE</scope>
    <source>
        <strain evidence="2">CGMCC 1.2087</strain>
        <plasmid evidence="2">pHM500</plasmid>
    </source>
</reference>
<dbReference type="EMBL" id="CP001871">
    <property type="protein sequence ID" value="AFK21278.2"/>
    <property type="molecule type" value="Genomic_DNA"/>
</dbReference>
<keyword evidence="2" id="KW-0614">Plasmid</keyword>
<dbReference type="RefSeq" id="WP_049917572.1">
    <property type="nucleotide sequence ID" value="NC_017944.1"/>
</dbReference>
<dbReference type="Proteomes" id="UP000027075">
    <property type="component" value="Plasmid HMPLAS1"/>
</dbReference>
<dbReference type="InterPro" id="IPR006640">
    <property type="entry name" value="SprT-like_domain"/>
</dbReference>
<dbReference type="AlphaFoldDB" id="I3RAL8"/>
<reference evidence="2 4" key="2">
    <citation type="journal article" date="2012" name="J. Bacteriol.">
        <title>Complete genome sequence of the metabolically versatile halophilic archaeon Haloferax mediterranei, a poly(3-hydroxybutyrate-co-3-hydroxyvalerate) producer.</title>
        <authorList>
            <person name="Han J."/>
            <person name="Zhang F."/>
            <person name="Hou J."/>
            <person name="Liu X."/>
            <person name="Li M."/>
            <person name="Liu H."/>
            <person name="Cai L."/>
            <person name="Zhang B."/>
            <person name="Chen Y."/>
            <person name="Zhou J."/>
            <person name="Hu S."/>
            <person name="Xiang H."/>
        </authorList>
    </citation>
    <scope>NUCLEOTIDE SEQUENCE [LARGE SCALE GENOMIC DNA]</scope>
    <source>
        <strain evidence="4">ATCC 33500 / DSM 1411 / JCM 8866 / NBRC 14739 / NCIMB 2177 / R-4</strain>
        <strain evidence="2">CGMCC 1.2087</strain>
        <plasmid evidence="4">pHM500</plasmid>
    </source>
</reference>
<geneLocation type="plasmid" evidence="2 4">
    <name>pHM500</name>
</geneLocation>
<accession>I3RAL8</accession>
<evidence type="ECO:0000313" key="3">
    <source>
        <dbReference type="EMBL" id="AHZ24624.1"/>
    </source>
</evidence>
<dbReference type="Pfam" id="PF10263">
    <property type="entry name" value="SprT-like"/>
    <property type="match status" value="1"/>
</dbReference>
<gene>
    <name evidence="2" type="ordered locus">HFX_6154</name>
    <name evidence="3" type="ORF">BM92_17155</name>
</gene>
<feature type="domain" description="SprT-like" evidence="1">
    <location>
        <begin position="74"/>
        <end position="143"/>
    </location>
</feature>
<dbReference type="Proteomes" id="UP000006469">
    <property type="component" value="Plasmid pHM500"/>
</dbReference>
<sequence>MAHDDSGSTDGYNVIGSHDELVRWSRAYCTRAVDRYDFSVDVTLVQWEVSTRAKRRAAAVKTPNVDGTTVGKPIDWTTRSIGGATTTPPACTMSLSWRAFESFDRDEWAATLRHELVHVEQFQTFGATDHGPSFRRRAESVDAPIRVRRFTDPKYVLSCGDCGTDVAYRYRDCKLVRESSAYRSACCGAILDCRTERETNDNDAT</sequence>